<dbReference type="SUPFAM" id="SSF54534">
    <property type="entry name" value="FKBP-like"/>
    <property type="match status" value="3"/>
</dbReference>
<protein>
    <recommendedName>
        <fullName evidence="2 7">peptidylprolyl isomerase</fullName>
        <ecNumber evidence="2 7">5.2.1.8</ecNumber>
    </recommendedName>
</protein>
<feature type="region of interest" description="Disordered" evidence="8">
    <location>
        <begin position="505"/>
        <end position="542"/>
    </location>
</feature>
<dbReference type="HOGENOM" id="CLU_013615_13_4_1"/>
<evidence type="ECO:0000256" key="2">
    <source>
        <dbReference type="ARBA" id="ARBA00013194"/>
    </source>
</evidence>
<dbReference type="KEGG" id="olu:OSTLU_26425"/>
<dbReference type="Pfam" id="PF00254">
    <property type="entry name" value="FKBP_C"/>
    <property type="match status" value="1"/>
</dbReference>
<dbReference type="InterPro" id="IPR019734">
    <property type="entry name" value="TPR_rpt"/>
</dbReference>
<dbReference type="Pfam" id="PF14559">
    <property type="entry name" value="TPR_19"/>
    <property type="match status" value="1"/>
</dbReference>
<evidence type="ECO:0000256" key="4">
    <source>
        <dbReference type="ARBA" id="ARBA00022803"/>
    </source>
</evidence>
<evidence type="ECO:0000313" key="11">
    <source>
        <dbReference type="Proteomes" id="UP000001568"/>
    </source>
</evidence>
<gene>
    <name evidence="10" type="primary">FBP65</name>
    <name evidence="10" type="ORF">OSTLU_26425</name>
</gene>
<dbReference type="Gene3D" id="3.10.50.40">
    <property type="match status" value="3"/>
</dbReference>
<feature type="compositionally biased region" description="Low complexity" evidence="8">
    <location>
        <begin position="1"/>
        <end position="16"/>
    </location>
</feature>
<dbReference type="PROSITE" id="PS50059">
    <property type="entry name" value="FKBP_PPIASE"/>
    <property type="match status" value="1"/>
</dbReference>
<feature type="region of interest" description="Disordered" evidence="8">
    <location>
        <begin position="1"/>
        <end position="38"/>
    </location>
</feature>
<dbReference type="eggNOG" id="KOG0543">
    <property type="taxonomic scope" value="Eukaryota"/>
</dbReference>
<keyword evidence="3" id="KW-0677">Repeat</keyword>
<dbReference type="PANTHER" id="PTHR46512">
    <property type="entry name" value="PEPTIDYLPROLYL ISOMERASE"/>
    <property type="match status" value="1"/>
</dbReference>
<dbReference type="Gramene" id="ABO98738">
    <property type="protein sequence ID" value="ABO98738"/>
    <property type="gene ID" value="OSTLU_26425"/>
</dbReference>
<dbReference type="EC" id="5.2.1.8" evidence="2 7"/>
<dbReference type="PANTHER" id="PTHR46512:SF9">
    <property type="entry name" value="PEPTIDYLPROLYL ISOMERASE"/>
    <property type="match status" value="1"/>
</dbReference>
<keyword evidence="4" id="KW-0802">TPR repeat</keyword>
<evidence type="ECO:0000256" key="3">
    <source>
        <dbReference type="ARBA" id="ARBA00022737"/>
    </source>
</evidence>
<dbReference type="GO" id="GO:0003755">
    <property type="term" value="F:peptidyl-prolyl cis-trans isomerase activity"/>
    <property type="evidence" value="ECO:0007669"/>
    <property type="project" value="UniProtKB-KW"/>
</dbReference>
<reference evidence="10 11" key="1">
    <citation type="journal article" date="2007" name="Proc. Natl. Acad. Sci. U.S.A.">
        <title>The tiny eukaryote Ostreococcus provides genomic insights into the paradox of plankton speciation.</title>
        <authorList>
            <person name="Palenik B."/>
            <person name="Grimwood J."/>
            <person name="Aerts A."/>
            <person name="Rouze P."/>
            <person name="Salamov A."/>
            <person name="Putnam N."/>
            <person name="Dupont C."/>
            <person name="Jorgensen R."/>
            <person name="Derelle E."/>
            <person name="Rombauts S."/>
            <person name="Zhou K."/>
            <person name="Otillar R."/>
            <person name="Merchant S.S."/>
            <person name="Podell S."/>
            <person name="Gaasterland T."/>
            <person name="Napoli C."/>
            <person name="Gendler K."/>
            <person name="Manuell A."/>
            <person name="Tai V."/>
            <person name="Vallon O."/>
            <person name="Piganeau G."/>
            <person name="Jancek S."/>
            <person name="Heijde M."/>
            <person name="Jabbari K."/>
            <person name="Bowler C."/>
            <person name="Lohr M."/>
            <person name="Robbens S."/>
            <person name="Werner G."/>
            <person name="Dubchak I."/>
            <person name="Pazour G.J."/>
            <person name="Ren Q."/>
            <person name="Paulsen I."/>
            <person name="Delwiche C."/>
            <person name="Schmutz J."/>
            <person name="Rokhsar D."/>
            <person name="Van de Peer Y."/>
            <person name="Moreau H."/>
            <person name="Grigoriev I.V."/>
        </authorList>
    </citation>
    <scope>NUCLEOTIDE SEQUENCE [LARGE SCALE GENOMIC DNA]</scope>
    <source>
        <strain evidence="10 11">CCE9901</strain>
    </source>
</reference>
<dbReference type="SUPFAM" id="SSF48452">
    <property type="entry name" value="TPR-like"/>
    <property type="match status" value="1"/>
</dbReference>
<dbReference type="InterPro" id="IPR046357">
    <property type="entry name" value="PPIase_dom_sf"/>
</dbReference>
<dbReference type="RefSeq" id="XP_001420445.1">
    <property type="nucleotide sequence ID" value="XM_001420408.1"/>
</dbReference>
<evidence type="ECO:0000256" key="8">
    <source>
        <dbReference type="SAM" id="MobiDB-lite"/>
    </source>
</evidence>
<name>A4S4I9_OSTLU</name>
<dbReference type="InterPro" id="IPR050754">
    <property type="entry name" value="FKBP4/5/8-like"/>
</dbReference>
<evidence type="ECO:0000256" key="7">
    <source>
        <dbReference type="PROSITE-ProRule" id="PRU00277"/>
    </source>
</evidence>
<dbReference type="GeneID" id="5004342"/>
<evidence type="ECO:0000256" key="1">
    <source>
        <dbReference type="ARBA" id="ARBA00000971"/>
    </source>
</evidence>
<keyword evidence="6 7" id="KW-0413">Isomerase</keyword>
<dbReference type="InterPro" id="IPR001179">
    <property type="entry name" value="PPIase_FKBP_dom"/>
</dbReference>
<feature type="domain" description="PPIase FKBP-type" evidence="9">
    <location>
        <begin position="39"/>
        <end position="127"/>
    </location>
</feature>
<dbReference type="SMART" id="SM00028">
    <property type="entry name" value="TPR"/>
    <property type="match status" value="2"/>
</dbReference>
<sequence>MTTADDAVDAVDVSPVGDGGVTKRIATPAPPDARAPEKGDAVTVHYVGSLATGETFDSSRERDEAFTFTLGKHEVIDAWDVGVATMRVGERATLTCAPEYAYGDRGAPPKIPGGATLIFDVELLSFKSHRDLCGDGGVMKETVREGEGYASPSAEDEATATMEAKTRTGDETLVAKTTRTFSLAANGDAPCEGVRAALLKMKRGETARVTLSEAYAEGLTTAKDGAVVELMLDAIHAVVAVNGVEGATKKILEEGEGYETPNDGAKCEIEYEKRVGGATTETKPAHEIVVGDEHVPDELESAIAMMKLNEKALVKLADGTEYTVKMTKLERAKEQWSMNNAEKIEAAEKYKTSGNDAYKGGKFARATKKYDAALKFVEMDESFSDEEKQASKKLKLSLNLNSAAVAIKTKSWMSARKSSEKALAIEGSNEKALYRFAQAAMELQEYDESRRSLKKILEADESHAEATRMLTRLKALEAHQAKKDAKIFGGMFSKIDLGYEDVKVKADEPDEEIPAPEAMPEVPAFDEPPAPDANEPFGVESV</sequence>
<dbReference type="OrthoDB" id="1902587at2759"/>
<dbReference type="Proteomes" id="UP000001568">
    <property type="component" value="Chromosome 11"/>
</dbReference>
<evidence type="ECO:0000256" key="6">
    <source>
        <dbReference type="ARBA" id="ARBA00023235"/>
    </source>
</evidence>
<dbReference type="EMBL" id="CP000591">
    <property type="protein sequence ID" value="ABO98738.1"/>
    <property type="molecule type" value="Genomic_DNA"/>
</dbReference>
<evidence type="ECO:0000256" key="5">
    <source>
        <dbReference type="ARBA" id="ARBA00023110"/>
    </source>
</evidence>
<dbReference type="OMA" id="HAFGANE"/>
<dbReference type="FunFam" id="3.10.50.40:FF:000006">
    <property type="entry name" value="Peptidyl-prolyl cis-trans isomerase"/>
    <property type="match status" value="1"/>
</dbReference>
<organism evidence="10 11">
    <name type="scientific">Ostreococcus lucimarinus (strain CCE9901)</name>
    <dbReference type="NCBI Taxonomy" id="436017"/>
    <lineage>
        <taxon>Eukaryota</taxon>
        <taxon>Viridiplantae</taxon>
        <taxon>Chlorophyta</taxon>
        <taxon>Mamiellophyceae</taxon>
        <taxon>Mamiellales</taxon>
        <taxon>Bathycoccaceae</taxon>
        <taxon>Ostreococcus</taxon>
    </lineage>
</organism>
<accession>A4S4I9</accession>
<dbReference type="Gene3D" id="1.25.40.10">
    <property type="entry name" value="Tetratricopeptide repeat domain"/>
    <property type="match status" value="1"/>
</dbReference>
<keyword evidence="5 7" id="KW-0697">Rotamase</keyword>
<comment type="catalytic activity">
    <reaction evidence="1 7">
        <text>[protein]-peptidylproline (omega=180) = [protein]-peptidylproline (omega=0)</text>
        <dbReference type="Rhea" id="RHEA:16237"/>
        <dbReference type="Rhea" id="RHEA-COMP:10747"/>
        <dbReference type="Rhea" id="RHEA-COMP:10748"/>
        <dbReference type="ChEBI" id="CHEBI:83833"/>
        <dbReference type="ChEBI" id="CHEBI:83834"/>
        <dbReference type="EC" id="5.2.1.8"/>
    </reaction>
</comment>
<evidence type="ECO:0000313" key="10">
    <source>
        <dbReference type="EMBL" id="ABO98738.1"/>
    </source>
</evidence>
<dbReference type="AlphaFoldDB" id="A4S4I9"/>
<keyword evidence="11" id="KW-1185">Reference proteome</keyword>
<dbReference type="STRING" id="436017.A4S4I9"/>
<evidence type="ECO:0000259" key="9">
    <source>
        <dbReference type="PROSITE" id="PS50059"/>
    </source>
</evidence>
<dbReference type="InterPro" id="IPR011990">
    <property type="entry name" value="TPR-like_helical_dom_sf"/>
</dbReference>
<proteinExistence type="predicted"/>